<dbReference type="EMBL" id="ABJB010563396">
    <property type="status" value="NOT_ANNOTATED_CDS"/>
    <property type="molecule type" value="Genomic_DNA"/>
</dbReference>
<proteinExistence type="predicted"/>
<protein>
    <submittedName>
        <fullName evidence="1 2">Uncharacterized protein</fullName>
    </submittedName>
</protein>
<dbReference type="AlphaFoldDB" id="B7PM34"/>
<sequence length="117" mass="12616">MLPAVCCRFGIAAKALPTRHFTLSTSAEESLREGNPLTRPAESFSGRSLSCYSKAAKGCGPFRLAAFARMPQHLIGLLIFDPSHAPDPYLPSPRPMLCFVRGPNAMLCALQAQALAR</sequence>
<accession>B7PM34</accession>
<dbReference type="EMBL" id="DS745243">
    <property type="protein sequence ID" value="EEC07656.1"/>
    <property type="molecule type" value="Genomic_DNA"/>
</dbReference>
<dbReference type="VEuPathDB" id="VectorBase:ISCW005662"/>
<gene>
    <name evidence="1" type="ORF">IscW_ISCW005662</name>
</gene>
<reference evidence="1 3" key="1">
    <citation type="submission" date="2008-03" db="EMBL/GenBank/DDBJ databases">
        <title>Annotation of Ixodes scapularis.</title>
        <authorList>
            <consortium name="Ixodes scapularis Genome Project Consortium"/>
            <person name="Caler E."/>
            <person name="Hannick L.I."/>
            <person name="Bidwell S."/>
            <person name="Joardar V."/>
            <person name="Thiagarajan M."/>
            <person name="Amedeo P."/>
            <person name="Galinsky K.J."/>
            <person name="Schobel S."/>
            <person name="Inman J."/>
            <person name="Hostetler J."/>
            <person name="Miller J."/>
            <person name="Hammond M."/>
            <person name="Megy K."/>
            <person name="Lawson D."/>
            <person name="Kodira C."/>
            <person name="Sutton G."/>
            <person name="Meyer J."/>
            <person name="Hill C.A."/>
            <person name="Birren B."/>
            <person name="Nene V."/>
            <person name="Collins F."/>
            <person name="Alarcon-Chaidez F."/>
            <person name="Wikel S."/>
            <person name="Strausberg R."/>
        </authorList>
    </citation>
    <scope>NUCLEOTIDE SEQUENCE [LARGE SCALE GENOMIC DNA]</scope>
    <source>
        <strain evidence="3">Wikel</strain>
        <strain evidence="1">Wikel colony</strain>
    </source>
</reference>
<evidence type="ECO:0000313" key="1">
    <source>
        <dbReference type="EMBL" id="EEC07656.1"/>
    </source>
</evidence>
<evidence type="ECO:0000313" key="3">
    <source>
        <dbReference type="Proteomes" id="UP000001555"/>
    </source>
</evidence>
<reference evidence="2" key="2">
    <citation type="submission" date="2020-05" db="UniProtKB">
        <authorList>
            <consortium name="EnsemblMetazoa"/>
        </authorList>
    </citation>
    <scope>IDENTIFICATION</scope>
    <source>
        <strain evidence="2">wikel</strain>
    </source>
</reference>
<evidence type="ECO:0000313" key="2">
    <source>
        <dbReference type="EnsemblMetazoa" id="ISCW005662-PA"/>
    </source>
</evidence>
<name>B7PM34_IXOSC</name>
<keyword evidence="3" id="KW-1185">Reference proteome</keyword>
<dbReference type="EnsemblMetazoa" id="ISCW005662-RA">
    <property type="protein sequence ID" value="ISCW005662-PA"/>
    <property type="gene ID" value="ISCW005662"/>
</dbReference>
<dbReference type="VEuPathDB" id="VectorBase:ISCI005662"/>
<dbReference type="HOGENOM" id="CLU_2087455_0_0_1"/>
<dbReference type="InParanoid" id="B7PM34"/>
<dbReference type="Proteomes" id="UP000001555">
    <property type="component" value="Unassembled WGS sequence"/>
</dbReference>
<organism>
    <name type="scientific">Ixodes scapularis</name>
    <name type="common">Black-legged tick</name>
    <name type="synonym">Deer tick</name>
    <dbReference type="NCBI Taxonomy" id="6945"/>
    <lineage>
        <taxon>Eukaryota</taxon>
        <taxon>Metazoa</taxon>
        <taxon>Ecdysozoa</taxon>
        <taxon>Arthropoda</taxon>
        <taxon>Chelicerata</taxon>
        <taxon>Arachnida</taxon>
        <taxon>Acari</taxon>
        <taxon>Parasitiformes</taxon>
        <taxon>Ixodida</taxon>
        <taxon>Ixodoidea</taxon>
        <taxon>Ixodidae</taxon>
        <taxon>Ixodinae</taxon>
        <taxon>Ixodes</taxon>
    </lineage>
</organism>
<dbReference type="PaxDb" id="6945-B7PM34"/>